<organism evidence="1 2">
    <name type="scientific">Hyphomicrobium sulfonivorans</name>
    <dbReference type="NCBI Taxonomy" id="121290"/>
    <lineage>
        <taxon>Bacteria</taxon>
        <taxon>Pseudomonadati</taxon>
        <taxon>Pseudomonadota</taxon>
        <taxon>Alphaproteobacteria</taxon>
        <taxon>Hyphomicrobiales</taxon>
        <taxon>Hyphomicrobiaceae</taxon>
        <taxon>Hyphomicrobium</taxon>
    </lineage>
</organism>
<reference evidence="1 2" key="1">
    <citation type="submission" date="2015-10" db="EMBL/GenBank/DDBJ databases">
        <title>Transcriptomic analysis of a linuron degrading triple-species bacterial consortium.</title>
        <authorList>
            <person name="Albers P."/>
        </authorList>
    </citation>
    <scope>NUCLEOTIDE SEQUENCE [LARGE SCALE GENOMIC DNA]</scope>
    <source>
        <strain evidence="1 2">WDL6</strain>
    </source>
</reference>
<proteinExistence type="predicted"/>
<dbReference type="AlphaFoldDB" id="A0A109B8Z8"/>
<protein>
    <submittedName>
        <fullName evidence="1">Uncharacterized protein</fullName>
    </submittedName>
</protein>
<evidence type="ECO:0000313" key="2">
    <source>
        <dbReference type="Proteomes" id="UP000059074"/>
    </source>
</evidence>
<evidence type="ECO:0000313" key="1">
    <source>
        <dbReference type="EMBL" id="KWT64284.1"/>
    </source>
</evidence>
<sequence>MAVELQAARKAPSTEAREALLARFKRRGQYQTSSTANAAVVLGIEAEQG</sequence>
<keyword evidence="2" id="KW-1185">Reference proteome</keyword>
<comment type="caution">
    <text evidence="1">The sequence shown here is derived from an EMBL/GenBank/DDBJ whole genome shotgun (WGS) entry which is preliminary data.</text>
</comment>
<accession>A0A109B8Z8</accession>
<dbReference type="Proteomes" id="UP000059074">
    <property type="component" value="Unassembled WGS sequence"/>
</dbReference>
<dbReference type="EMBL" id="LMTR01000093">
    <property type="protein sequence ID" value="KWT64284.1"/>
    <property type="molecule type" value="Genomic_DNA"/>
</dbReference>
<dbReference type="PATRIC" id="fig|121290.4.peg.728"/>
<gene>
    <name evidence="1" type="ORF">APY04_3296</name>
</gene>
<dbReference type="STRING" id="121290.APY04_3296"/>
<name>A0A109B8Z8_HYPSL</name>